<sequence>MVKRILGSLLHQEGEKDSRFSTSLGGWKRFWYSTAPSWWKRFCKGLFALLWELNKCL</sequence>
<evidence type="ECO:0000313" key="1">
    <source>
        <dbReference type="EMBL" id="PKU86040.1"/>
    </source>
</evidence>
<gene>
    <name evidence="1" type="ORF">MA16_Dca001871</name>
</gene>
<accession>A0A2I0XDR8</accession>
<dbReference type="EMBL" id="KZ501954">
    <property type="protein sequence ID" value="PKU86040.1"/>
    <property type="molecule type" value="Genomic_DNA"/>
</dbReference>
<keyword evidence="2" id="KW-1185">Reference proteome</keyword>
<dbReference type="AlphaFoldDB" id="A0A2I0XDR8"/>
<reference evidence="1 2" key="2">
    <citation type="journal article" date="2017" name="Nature">
        <title>The Apostasia genome and the evolution of orchids.</title>
        <authorList>
            <person name="Zhang G.Q."/>
            <person name="Liu K.W."/>
            <person name="Li Z."/>
            <person name="Lohaus R."/>
            <person name="Hsiao Y.Y."/>
            <person name="Niu S.C."/>
            <person name="Wang J.Y."/>
            <person name="Lin Y.C."/>
            <person name="Xu Q."/>
            <person name="Chen L.J."/>
            <person name="Yoshida K."/>
            <person name="Fujiwara S."/>
            <person name="Wang Z.W."/>
            <person name="Zhang Y.Q."/>
            <person name="Mitsuda N."/>
            <person name="Wang M."/>
            <person name="Liu G.H."/>
            <person name="Pecoraro L."/>
            <person name="Huang H.X."/>
            <person name="Xiao X.J."/>
            <person name="Lin M."/>
            <person name="Wu X.Y."/>
            <person name="Wu W.L."/>
            <person name="Chen Y.Y."/>
            <person name="Chang S.B."/>
            <person name="Sakamoto S."/>
            <person name="Ohme-Takagi M."/>
            <person name="Yagi M."/>
            <person name="Zeng S.J."/>
            <person name="Shen C.Y."/>
            <person name="Yeh C.M."/>
            <person name="Luo Y.B."/>
            <person name="Tsai W.C."/>
            <person name="Van de Peer Y."/>
            <person name="Liu Z.J."/>
        </authorList>
    </citation>
    <scope>NUCLEOTIDE SEQUENCE [LARGE SCALE GENOMIC DNA]</scope>
    <source>
        <tissue evidence="1">The whole plant</tissue>
    </source>
</reference>
<dbReference type="Proteomes" id="UP000233837">
    <property type="component" value="Unassembled WGS sequence"/>
</dbReference>
<evidence type="ECO:0000313" key="2">
    <source>
        <dbReference type="Proteomes" id="UP000233837"/>
    </source>
</evidence>
<organism evidence="1 2">
    <name type="scientific">Dendrobium catenatum</name>
    <dbReference type="NCBI Taxonomy" id="906689"/>
    <lineage>
        <taxon>Eukaryota</taxon>
        <taxon>Viridiplantae</taxon>
        <taxon>Streptophyta</taxon>
        <taxon>Embryophyta</taxon>
        <taxon>Tracheophyta</taxon>
        <taxon>Spermatophyta</taxon>
        <taxon>Magnoliopsida</taxon>
        <taxon>Liliopsida</taxon>
        <taxon>Asparagales</taxon>
        <taxon>Orchidaceae</taxon>
        <taxon>Epidendroideae</taxon>
        <taxon>Malaxideae</taxon>
        <taxon>Dendrobiinae</taxon>
        <taxon>Dendrobium</taxon>
    </lineage>
</organism>
<proteinExistence type="predicted"/>
<name>A0A2I0XDR8_9ASPA</name>
<reference evidence="1 2" key="1">
    <citation type="journal article" date="2016" name="Sci. Rep.">
        <title>The Dendrobium catenatum Lindl. genome sequence provides insights into polysaccharide synthase, floral development and adaptive evolution.</title>
        <authorList>
            <person name="Zhang G.Q."/>
            <person name="Xu Q."/>
            <person name="Bian C."/>
            <person name="Tsai W.C."/>
            <person name="Yeh C.M."/>
            <person name="Liu K.W."/>
            <person name="Yoshida K."/>
            <person name="Zhang L.S."/>
            <person name="Chang S.B."/>
            <person name="Chen F."/>
            <person name="Shi Y."/>
            <person name="Su Y.Y."/>
            <person name="Zhang Y.Q."/>
            <person name="Chen L.J."/>
            <person name="Yin Y."/>
            <person name="Lin M."/>
            <person name="Huang H."/>
            <person name="Deng H."/>
            <person name="Wang Z.W."/>
            <person name="Zhu S.L."/>
            <person name="Zhao X."/>
            <person name="Deng C."/>
            <person name="Niu S.C."/>
            <person name="Huang J."/>
            <person name="Wang M."/>
            <person name="Liu G.H."/>
            <person name="Yang H.J."/>
            <person name="Xiao X.J."/>
            <person name="Hsiao Y.Y."/>
            <person name="Wu W.L."/>
            <person name="Chen Y.Y."/>
            <person name="Mitsuda N."/>
            <person name="Ohme-Takagi M."/>
            <person name="Luo Y.B."/>
            <person name="Van de Peer Y."/>
            <person name="Liu Z.J."/>
        </authorList>
    </citation>
    <scope>NUCLEOTIDE SEQUENCE [LARGE SCALE GENOMIC DNA]</scope>
    <source>
        <tissue evidence="1">The whole plant</tissue>
    </source>
</reference>
<protein>
    <submittedName>
        <fullName evidence="1">Uncharacterized protein</fullName>
    </submittedName>
</protein>